<accession>A0ABS0A0A6</accession>
<evidence type="ECO:0000313" key="5">
    <source>
        <dbReference type="Proteomes" id="UP000614200"/>
    </source>
</evidence>
<evidence type="ECO:0000256" key="1">
    <source>
        <dbReference type="ARBA" id="ARBA00022737"/>
    </source>
</evidence>
<protein>
    <submittedName>
        <fullName evidence="4">S-layer homology domain-containing protein</fullName>
    </submittedName>
</protein>
<dbReference type="PANTHER" id="PTHR43308:SF5">
    <property type="entry name" value="S-LAYER PROTEIN _ PEPTIDOGLYCAN ENDO-BETA-N-ACETYLGLUCOSAMINIDASE"/>
    <property type="match status" value="1"/>
</dbReference>
<dbReference type="InterPro" id="IPR051465">
    <property type="entry name" value="Cell_Envelope_Struct_Comp"/>
</dbReference>
<keyword evidence="1" id="KW-0677">Repeat</keyword>
<proteinExistence type="predicted"/>
<organism evidence="4 5">
    <name type="scientific">Fusibacter ferrireducens</name>
    <dbReference type="NCBI Taxonomy" id="2785058"/>
    <lineage>
        <taxon>Bacteria</taxon>
        <taxon>Bacillati</taxon>
        <taxon>Bacillota</taxon>
        <taxon>Clostridia</taxon>
        <taxon>Eubacteriales</taxon>
        <taxon>Eubacteriales Family XII. Incertae Sedis</taxon>
        <taxon>Fusibacter</taxon>
    </lineage>
</organism>
<dbReference type="RefSeq" id="WP_194703911.1">
    <property type="nucleotide sequence ID" value="NZ_JADKNH010000019.1"/>
</dbReference>
<feature type="domain" description="SLH" evidence="3">
    <location>
        <begin position="607"/>
        <end position="670"/>
    </location>
</feature>
<sequence>VTVKFTSNESGRYYYKVVASGDPEPTIDTSGSGTVCSQGEVTITNPVGLTAGAKSIYIKVKDSADNVSNVLKIDIPAYIQPDTTAPVLTAGAVNRTSDAAVTVKFTSNESGRYYYKVVASGDPEPTIDTSGSGTVCSQGEITITNPVGLTAGAKSIYIKVKDSADNVSNVLKIDIPAYIQPDTTAPVLTAGAVNRTSDAAVTVKFTSNESGRYYYKVVASGDPEPTIDTSGSGTVCSQGEITITNPVGLTAGAKSIYIKVKDSADNVSNILKINIPAYIQPDTGSDDNEDNSSGSGDGTAPNIETPKNDTTIVTVNGKAQNVAKENSSTENGKTTTTVAVETDAIEAIVKEIIENTTDTTKNVIQVSVSNEAAEIAKVELTGDVVKKLEDNTFDVSIKHKNVEYVIPAEEFTIGKVAKNLGVPENELLSIKIEVKIAELDQKIVDQYNEVVKSNGAEIAFSPIEFEIVARTTQNDGTIREQSISSFENYVERTMEIPEDVDPKKITTGIVFNADGTYSHVPTKVFMKEGKWYAMISSLTNSRYSVILNPITVKSVENHWAKEAVNDLASRLVIINPQQFQPDAAITRADFAEYIVRALGLYRKGFESEIDFKDLDSRNESDISIFIANEYGIISGYPDGTFRGDNPISREEAMVMYQNAMTITKLEGHDKDRYQGYSDYETVSNWAEDSVREVLSAHVFSGTTSKTISPKSILTHAQAVQAIENLLAASGLIN</sequence>
<dbReference type="Proteomes" id="UP000614200">
    <property type="component" value="Unassembled WGS sequence"/>
</dbReference>
<feature type="domain" description="SLH" evidence="3">
    <location>
        <begin position="673"/>
        <end position="733"/>
    </location>
</feature>
<evidence type="ECO:0000259" key="3">
    <source>
        <dbReference type="PROSITE" id="PS51272"/>
    </source>
</evidence>
<dbReference type="PANTHER" id="PTHR43308">
    <property type="entry name" value="OUTER MEMBRANE PROTEIN ALPHA-RELATED"/>
    <property type="match status" value="1"/>
</dbReference>
<evidence type="ECO:0000256" key="2">
    <source>
        <dbReference type="SAM" id="MobiDB-lite"/>
    </source>
</evidence>
<dbReference type="InterPro" id="IPR001119">
    <property type="entry name" value="SLH_dom"/>
</dbReference>
<dbReference type="PROSITE" id="PS51272">
    <property type="entry name" value="SLH"/>
    <property type="match status" value="3"/>
</dbReference>
<feature type="non-terminal residue" evidence="4">
    <location>
        <position position="1"/>
    </location>
</feature>
<feature type="domain" description="SLH" evidence="3">
    <location>
        <begin position="547"/>
        <end position="606"/>
    </location>
</feature>
<dbReference type="Pfam" id="PF00395">
    <property type="entry name" value="SLH"/>
    <property type="match status" value="3"/>
</dbReference>
<name>A0ABS0A0A6_9FIRM</name>
<gene>
    <name evidence="4" type="ORF">ISU02_21460</name>
</gene>
<dbReference type="EMBL" id="JADKNH010000019">
    <property type="protein sequence ID" value="MBF4695671.1"/>
    <property type="molecule type" value="Genomic_DNA"/>
</dbReference>
<evidence type="ECO:0000313" key="4">
    <source>
        <dbReference type="EMBL" id="MBF4695671.1"/>
    </source>
</evidence>
<comment type="caution">
    <text evidence="4">The sequence shown here is derived from an EMBL/GenBank/DDBJ whole genome shotgun (WGS) entry which is preliminary data.</text>
</comment>
<keyword evidence="5" id="KW-1185">Reference proteome</keyword>
<reference evidence="4 5" key="1">
    <citation type="submission" date="2020-11" db="EMBL/GenBank/DDBJ databases">
        <title>Fusibacter basophilias sp. nov.</title>
        <authorList>
            <person name="Qiu D."/>
        </authorList>
    </citation>
    <scope>NUCLEOTIDE SEQUENCE [LARGE SCALE GENOMIC DNA]</scope>
    <source>
        <strain evidence="4 5">Q10-2</strain>
    </source>
</reference>
<feature type="region of interest" description="Disordered" evidence="2">
    <location>
        <begin position="279"/>
        <end position="310"/>
    </location>
</feature>